<protein>
    <recommendedName>
        <fullName evidence="2">SCP domain-containing protein</fullName>
    </recommendedName>
</protein>
<accession>A0A7J6L7F6</accession>
<dbReference type="Proteomes" id="UP000591131">
    <property type="component" value="Unassembled WGS sequence"/>
</dbReference>
<dbReference type="Gene3D" id="3.40.33.10">
    <property type="entry name" value="CAP"/>
    <property type="match status" value="1"/>
</dbReference>
<feature type="domain" description="SCP" evidence="2">
    <location>
        <begin position="26"/>
        <end position="159"/>
    </location>
</feature>
<dbReference type="InterPro" id="IPR035940">
    <property type="entry name" value="CAP_sf"/>
</dbReference>
<gene>
    <name evidence="3" type="ORF">FOL47_009566</name>
</gene>
<feature type="compositionally biased region" description="Basic and acidic residues" evidence="1">
    <location>
        <begin position="279"/>
        <end position="290"/>
    </location>
</feature>
<feature type="region of interest" description="Disordered" evidence="1">
    <location>
        <begin position="230"/>
        <end position="331"/>
    </location>
</feature>
<name>A0A7J6L7F6_PERCH</name>
<feature type="compositionally biased region" description="Low complexity" evidence="1">
    <location>
        <begin position="307"/>
        <end position="327"/>
    </location>
</feature>
<feature type="compositionally biased region" description="Basic and acidic residues" evidence="1">
    <location>
        <begin position="245"/>
        <end position="262"/>
    </location>
</feature>
<keyword evidence="4" id="KW-1185">Reference proteome</keyword>
<evidence type="ECO:0000313" key="4">
    <source>
        <dbReference type="Proteomes" id="UP000591131"/>
    </source>
</evidence>
<sequence>MVSSATLYASLLSVSAVAQKFGTSWLNSINALRCMHNAGPLAWDEELARLSSDHARLMAAERMGVNAHPRLEQKSLRPRVELLVSYSGKASPQCRVGGDDSFNEHCATLSWYVQYDEFWKNAGNRFGWADPVFKGQMGNFFTLAFKGFDRVGCGKSGEKYVCQFGNSKCNRLDDAGCKARNPGAMSNWFRTTCGESDPAACVEPRDESKRVQCGMEADLAQPYSAAEGAFSTANHGGGSGGVSASEKEPARGGSEGSERKSEGNSPPPAAARGSPFSSEPRKEGGSREEGSEGGPSGFSGSTELEGRGAPPAEGESEPSESGTSSGSVRQTLGGYTGMDFWKEGDPFYRATVKVPFDQGKYCQLGNEVHYILLDKLASKIAYKCPDGTSGDTALTSEWDKFTNDNSCSGAFEAVGPESDTKPIRAVLDICIKLFGASDSGYSASMETK</sequence>
<comment type="caution">
    <text evidence="3">The sequence shown here is derived from an EMBL/GenBank/DDBJ whole genome shotgun (WGS) entry which is preliminary data.</text>
</comment>
<dbReference type="AlphaFoldDB" id="A0A7J6L7F6"/>
<dbReference type="Pfam" id="PF00188">
    <property type="entry name" value="CAP"/>
    <property type="match status" value="1"/>
</dbReference>
<evidence type="ECO:0000256" key="1">
    <source>
        <dbReference type="SAM" id="MobiDB-lite"/>
    </source>
</evidence>
<evidence type="ECO:0000259" key="2">
    <source>
        <dbReference type="Pfam" id="PF00188"/>
    </source>
</evidence>
<dbReference type="EMBL" id="JAAPAO010000677">
    <property type="protein sequence ID" value="KAF4655116.1"/>
    <property type="molecule type" value="Genomic_DNA"/>
</dbReference>
<reference evidence="3 4" key="1">
    <citation type="submission" date="2020-04" db="EMBL/GenBank/DDBJ databases">
        <title>Perkinsus chesapeaki whole genome sequence.</title>
        <authorList>
            <person name="Bogema D.R."/>
        </authorList>
    </citation>
    <scope>NUCLEOTIDE SEQUENCE [LARGE SCALE GENOMIC DNA]</scope>
    <source>
        <strain evidence="3">ATCC PRA-425</strain>
    </source>
</reference>
<dbReference type="SUPFAM" id="SSF55797">
    <property type="entry name" value="PR-1-like"/>
    <property type="match status" value="1"/>
</dbReference>
<evidence type="ECO:0000313" key="3">
    <source>
        <dbReference type="EMBL" id="KAF4655116.1"/>
    </source>
</evidence>
<organism evidence="3 4">
    <name type="scientific">Perkinsus chesapeaki</name>
    <name type="common">Clam parasite</name>
    <name type="synonym">Perkinsus andrewsi</name>
    <dbReference type="NCBI Taxonomy" id="330153"/>
    <lineage>
        <taxon>Eukaryota</taxon>
        <taxon>Sar</taxon>
        <taxon>Alveolata</taxon>
        <taxon>Perkinsozoa</taxon>
        <taxon>Perkinsea</taxon>
        <taxon>Perkinsida</taxon>
        <taxon>Perkinsidae</taxon>
        <taxon>Perkinsus</taxon>
    </lineage>
</organism>
<proteinExistence type="predicted"/>
<dbReference type="OrthoDB" id="337038at2759"/>
<dbReference type="InterPro" id="IPR014044">
    <property type="entry name" value="CAP_dom"/>
</dbReference>